<evidence type="ECO:0000313" key="4">
    <source>
        <dbReference type="EMBL" id="MBK5176294.1"/>
    </source>
</evidence>
<dbReference type="InterPro" id="IPR017927">
    <property type="entry name" value="FAD-bd_FR_type"/>
</dbReference>
<feature type="domain" description="FAD-binding FR-type" evidence="2">
    <location>
        <begin position="13"/>
        <end position="135"/>
    </location>
</feature>
<proteinExistence type="inferred from homology"/>
<dbReference type="SUPFAM" id="SSF63380">
    <property type="entry name" value="Riboflavin synthase domain-like"/>
    <property type="match status" value="1"/>
</dbReference>
<dbReference type="Pfam" id="PF08021">
    <property type="entry name" value="FAD_binding_9"/>
    <property type="match status" value="1"/>
</dbReference>
<dbReference type="FunFam" id="2.40.30.10:FF:000055">
    <property type="entry name" value="Siderophore-interacting family protein"/>
    <property type="match status" value="1"/>
</dbReference>
<evidence type="ECO:0000313" key="3">
    <source>
        <dbReference type="EMBL" id="MBK5072985.1"/>
    </source>
</evidence>
<evidence type="ECO:0000313" key="6">
    <source>
        <dbReference type="Proteomes" id="UP001296969"/>
    </source>
</evidence>
<dbReference type="InterPro" id="IPR013113">
    <property type="entry name" value="SIP_FAD-bd"/>
</dbReference>
<evidence type="ECO:0000313" key="5">
    <source>
        <dbReference type="Proteomes" id="UP000807542"/>
    </source>
</evidence>
<organism evidence="4 5">
    <name type="scientific">Limnobaculum xujianqingii</name>
    <dbReference type="NCBI Taxonomy" id="2738837"/>
    <lineage>
        <taxon>Bacteria</taxon>
        <taxon>Pseudomonadati</taxon>
        <taxon>Pseudomonadota</taxon>
        <taxon>Gammaproteobacteria</taxon>
        <taxon>Enterobacterales</taxon>
        <taxon>Budviciaceae</taxon>
        <taxon>Limnobaculum</taxon>
    </lineage>
</organism>
<dbReference type="EMBL" id="JADRCP010000001">
    <property type="protein sequence ID" value="MBK5176294.1"/>
    <property type="molecule type" value="Genomic_DNA"/>
</dbReference>
<gene>
    <name evidence="4" type="ORF">I2492_08160</name>
    <name evidence="3" type="ORF">I2493_08160</name>
</gene>
<dbReference type="Proteomes" id="UP001296969">
    <property type="component" value="Unassembled WGS sequence"/>
</dbReference>
<dbReference type="AlphaFoldDB" id="A0A9D7AHM6"/>
<dbReference type="EMBL" id="JADRCQ010000001">
    <property type="protein sequence ID" value="MBK5072985.1"/>
    <property type="molecule type" value="Genomic_DNA"/>
</dbReference>
<dbReference type="GO" id="GO:0016491">
    <property type="term" value="F:oxidoreductase activity"/>
    <property type="evidence" value="ECO:0007669"/>
    <property type="project" value="InterPro"/>
</dbReference>
<dbReference type="Proteomes" id="UP000807542">
    <property type="component" value="Unassembled WGS sequence"/>
</dbReference>
<dbReference type="Gene3D" id="3.40.50.80">
    <property type="entry name" value="Nucleotide-binding domain of ferredoxin-NADP reductase (FNR) module"/>
    <property type="match status" value="1"/>
</dbReference>
<reference evidence="4 6" key="1">
    <citation type="submission" date="2020-11" db="EMBL/GenBank/DDBJ databases">
        <title>Insectihabitans protaetiae gen. nov. sp. nov. and Insectihabitans allomyrinae sp. nov., isolated from larvae of Protaetia brevitarsis seulensis and Allomyrina dichotoma, respectively.</title>
        <authorList>
            <person name="Lee S.D."/>
            <person name="Byeon Y.-S."/>
            <person name="Kim S.-M."/>
            <person name="Yang H.L."/>
            <person name="Kim I.S."/>
        </authorList>
    </citation>
    <scope>NUCLEOTIDE SEQUENCE</scope>
    <source>
        <strain evidence="4">CWB-B4</strain>
        <strain evidence="3 6">CWB-B43</strain>
    </source>
</reference>
<protein>
    <submittedName>
        <fullName evidence="4">Siderophore-interacting protein</fullName>
    </submittedName>
</protein>
<dbReference type="InterPro" id="IPR017938">
    <property type="entry name" value="Riboflavin_synthase-like_b-brl"/>
</dbReference>
<dbReference type="CDD" id="cd06193">
    <property type="entry name" value="siderophore_interacting"/>
    <property type="match status" value="1"/>
</dbReference>
<dbReference type="InterPro" id="IPR039374">
    <property type="entry name" value="SIP_fam"/>
</dbReference>
<dbReference type="PANTHER" id="PTHR30157">
    <property type="entry name" value="FERRIC REDUCTASE, NADPH-DEPENDENT"/>
    <property type="match status" value="1"/>
</dbReference>
<evidence type="ECO:0000256" key="1">
    <source>
        <dbReference type="ARBA" id="ARBA00035644"/>
    </source>
</evidence>
<evidence type="ECO:0000259" key="2">
    <source>
        <dbReference type="PROSITE" id="PS51384"/>
    </source>
</evidence>
<dbReference type="Gene3D" id="2.40.30.10">
    <property type="entry name" value="Translation factors"/>
    <property type="match status" value="1"/>
</dbReference>
<comment type="caution">
    <text evidence="4">The sequence shown here is derived from an EMBL/GenBank/DDBJ whole genome shotgun (WGS) entry which is preliminary data.</text>
</comment>
<accession>A0A9D7AHM6</accession>
<keyword evidence="6" id="KW-1185">Reference proteome</keyword>
<sequence>MDSRAPQRVRNELRFRSITVTNKTSIADRFWRIDFASSDLAGFVSSGFDDHIKVFFPEAENSKLELPQVTEEGIVWKEGKTPVAREYTPLFFDGEKTLTLDFYIHEGGVASQWADKARVGDKLVIGGPRGSLVVPDDYAFQLYITDETGLPAFKRRNATLSASECYLYAFTDEKPGRSYLEDLNGVTAQWLGSGNMQLDHLGRLIALLDKVSIPMEDYFIWLTGEGETVKMLNEYFTQRRGCDPEYVRAVAYWHQK</sequence>
<name>A0A9D7AHM6_9GAMM</name>
<dbReference type="PROSITE" id="PS51384">
    <property type="entry name" value="FAD_FR"/>
    <property type="match status" value="1"/>
</dbReference>
<dbReference type="PANTHER" id="PTHR30157:SF0">
    <property type="entry name" value="NADPH-DEPENDENT FERRIC-CHELATE REDUCTASE"/>
    <property type="match status" value="1"/>
</dbReference>
<dbReference type="Pfam" id="PF04954">
    <property type="entry name" value="SIP"/>
    <property type="match status" value="1"/>
</dbReference>
<dbReference type="InterPro" id="IPR007037">
    <property type="entry name" value="SIP_rossman_dom"/>
</dbReference>
<dbReference type="InterPro" id="IPR039261">
    <property type="entry name" value="FNR_nucleotide-bd"/>
</dbReference>
<comment type="similarity">
    <text evidence="1">Belongs to the SIP oxidoreductase family.</text>
</comment>